<reference evidence="3 4" key="1">
    <citation type="submission" date="2024-01" db="EMBL/GenBank/DDBJ databases">
        <title>The complete chloroplast genome sequence of Lithospermum erythrorhizon: insights into the phylogenetic relationship among Boraginaceae species and the maternal lineages of purple gromwells.</title>
        <authorList>
            <person name="Okada T."/>
            <person name="Watanabe K."/>
        </authorList>
    </citation>
    <scope>NUCLEOTIDE SEQUENCE [LARGE SCALE GENOMIC DNA]</scope>
</reference>
<feature type="region of interest" description="Disordered" evidence="1">
    <location>
        <begin position="50"/>
        <end position="111"/>
    </location>
</feature>
<dbReference type="Proteomes" id="UP001454036">
    <property type="component" value="Unassembled WGS sequence"/>
</dbReference>
<proteinExistence type="predicted"/>
<evidence type="ECO:0000256" key="1">
    <source>
        <dbReference type="SAM" id="MobiDB-lite"/>
    </source>
</evidence>
<keyword evidence="4" id="KW-1185">Reference proteome</keyword>
<protein>
    <submittedName>
        <fullName evidence="3">Uncharacterized protein</fullName>
    </submittedName>
</protein>
<dbReference type="PANTHER" id="PTHR37702:SF9">
    <property type="entry name" value="PROLINE-RICH FAMILY PROTEIN"/>
    <property type="match status" value="1"/>
</dbReference>
<evidence type="ECO:0000313" key="4">
    <source>
        <dbReference type="Proteomes" id="UP001454036"/>
    </source>
</evidence>
<comment type="caution">
    <text evidence="3">The sequence shown here is derived from an EMBL/GenBank/DDBJ whole genome shotgun (WGS) entry which is preliminary data.</text>
</comment>
<evidence type="ECO:0000313" key="3">
    <source>
        <dbReference type="EMBL" id="GAA0155288.1"/>
    </source>
</evidence>
<feature type="signal peptide" evidence="2">
    <location>
        <begin position="1"/>
        <end position="25"/>
    </location>
</feature>
<evidence type="ECO:0000256" key="2">
    <source>
        <dbReference type="SAM" id="SignalP"/>
    </source>
</evidence>
<sequence length="158" mass="17228">MSLRSIIQLLIFCIYLSILASQTGAENHTWVGSKYQIECTMCATCDNPCNTPSSPPPPSPPPPSSSNNYPPPSPPSSGGNNYYYPPPSTPSQPNNPFYAPPPPYKTYPTGPTPPPPNPIVSYFPFYYHTPPPSGSSLSKPLQHFTLFLIITTLFTFSC</sequence>
<gene>
    <name evidence="3" type="ORF">LIER_38057</name>
</gene>
<name>A0AAV3PVH3_LITER</name>
<feature type="compositionally biased region" description="Pro residues" evidence="1">
    <location>
        <begin position="53"/>
        <end position="75"/>
    </location>
</feature>
<organism evidence="3 4">
    <name type="scientific">Lithospermum erythrorhizon</name>
    <name type="common">Purple gromwell</name>
    <name type="synonym">Lithospermum officinale var. erythrorhizon</name>
    <dbReference type="NCBI Taxonomy" id="34254"/>
    <lineage>
        <taxon>Eukaryota</taxon>
        <taxon>Viridiplantae</taxon>
        <taxon>Streptophyta</taxon>
        <taxon>Embryophyta</taxon>
        <taxon>Tracheophyta</taxon>
        <taxon>Spermatophyta</taxon>
        <taxon>Magnoliopsida</taxon>
        <taxon>eudicotyledons</taxon>
        <taxon>Gunneridae</taxon>
        <taxon>Pentapetalae</taxon>
        <taxon>asterids</taxon>
        <taxon>lamiids</taxon>
        <taxon>Boraginales</taxon>
        <taxon>Boraginaceae</taxon>
        <taxon>Boraginoideae</taxon>
        <taxon>Lithospermeae</taxon>
        <taxon>Lithospermum</taxon>
    </lineage>
</organism>
<accession>A0AAV3PVH3</accession>
<feature type="compositionally biased region" description="Pro residues" evidence="1">
    <location>
        <begin position="98"/>
        <end position="111"/>
    </location>
</feature>
<dbReference type="EMBL" id="BAABME010018867">
    <property type="protein sequence ID" value="GAA0155288.1"/>
    <property type="molecule type" value="Genomic_DNA"/>
</dbReference>
<dbReference type="AlphaFoldDB" id="A0AAV3PVH3"/>
<keyword evidence="2" id="KW-0732">Signal</keyword>
<feature type="chain" id="PRO_5043730176" evidence="2">
    <location>
        <begin position="26"/>
        <end position="158"/>
    </location>
</feature>
<dbReference type="PANTHER" id="PTHR37702">
    <property type="entry name" value="PROLINE-RICH FAMILY PROTEIN"/>
    <property type="match status" value="1"/>
</dbReference>